<dbReference type="InterPro" id="IPR043519">
    <property type="entry name" value="NT_sf"/>
</dbReference>
<dbReference type="AlphaFoldDB" id="A0A0F9DZ77"/>
<name>A0A0F9DZ77_9ZZZZ</name>
<organism evidence="1">
    <name type="scientific">marine sediment metagenome</name>
    <dbReference type="NCBI Taxonomy" id="412755"/>
    <lineage>
        <taxon>unclassified sequences</taxon>
        <taxon>metagenomes</taxon>
        <taxon>ecological metagenomes</taxon>
    </lineage>
</organism>
<dbReference type="SUPFAM" id="SSF81301">
    <property type="entry name" value="Nucleotidyltransferase"/>
    <property type="match status" value="1"/>
</dbReference>
<comment type="caution">
    <text evidence="1">The sequence shown here is derived from an EMBL/GenBank/DDBJ whole genome shotgun (WGS) entry which is preliminary data.</text>
</comment>
<gene>
    <name evidence="1" type="ORF">LCGC14_2138240</name>
</gene>
<dbReference type="EMBL" id="LAZR01026980">
    <property type="protein sequence ID" value="KKL67113.1"/>
    <property type="molecule type" value="Genomic_DNA"/>
</dbReference>
<proteinExistence type="predicted"/>
<accession>A0A0F9DZ77</accession>
<sequence>MLDRLQDVFRSFQQHDVKYVVIGGVASVLHGVPRATFDLDILIEATSENTRRLLDALLDAGLGTASLTTVDEVLANEITIFKDRIRIDVQTSTPGVKFGGAWTHRQTMTFRGQQLFVLSKADLI</sequence>
<protein>
    <submittedName>
        <fullName evidence="1">Uncharacterized protein</fullName>
    </submittedName>
</protein>
<feature type="non-terminal residue" evidence="1">
    <location>
        <position position="124"/>
    </location>
</feature>
<dbReference type="Gene3D" id="3.30.460.40">
    <property type="match status" value="1"/>
</dbReference>
<evidence type="ECO:0000313" key="1">
    <source>
        <dbReference type="EMBL" id="KKL67113.1"/>
    </source>
</evidence>
<reference evidence="1" key="1">
    <citation type="journal article" date="2015" name="Nature">
        <title>Complex archaea that bridge the gap between prokaryotes and eukaryotes.</title>
        <authorList>
            <person name="Spang A."/>
            <person name="Saw J.H."/>
            <person name="Jorgensen S.L."/>
            <person name="Zaremba-Niedzwiedzka K."/>
            <person name="Martijn J."/>
            <person name="Lind A.E."/>
            <person name="van Eijk R."/>
            <person name="Schleper C."/>
            <person name="Guy L."/>
            <person name="Ettema T.J."/>
        </authorList>
    </citation>
    <scope>NUCLEOTIDE SEQUENCE</scope>
</reference>